<evidence type="ECO:0000313" key="3">
    <source>
        <dbReference type="EMBL" id="TCC01521.1"/>
    </source>
</evidence>
<dbReference type="PANTHER" id="PTHR43096">
    <property type="entry name" value="DNAJ HOMOLOG 1, MITOCHONDRIAL-RELATED"/>
    <property type="match status" value="1"/>
</dbReference>
<evidence type="ECO:0000256" key="1">
    <source>
        <dbReference type="SAM" id="MobiDB-lite"/>
    </source>
</evidence>
<dbReference type="InterPro" id="IPR002939">
    <property type="entry name" value="DnaJ_C"/>
</dbReference>
<dbReference type="PROSITE" id="PS00636">
    <property type="entry name" value="DNAJ_1"/>
    <property type="match status" value="1"/>
</dbReference>
<dbReference type="CDD" id="cd06257">
    <property type="entry name" value="DnaJ"/>
    <property type="match status" value="1"/>
</dbReference>
<dbReference type="FunFam" id="2.60.260.20:FF:000013">
    <property type="entry name" value="DnaJ subfamily B member 11"/>
    <property type="match status" value="1"/>
</dbReference>
<name>A0A4R0GUS4_9ACTN</name>
<proteinExistence type="predicted"/>
<dbReference type="SMART" id="SM00271">
    <property type="entry name" value="DnaJ"/>
    <property type="match status" value="1"/>
</dbReference>
<dbReference type="CDD" id="cd10747">
    <property type="entry name" value="DnaJ_C"/>
    <property type="match status" value="1"/>
</dbReference>
<sequence>MADFYELLGVGRDATADELQRVYRKLARQYHPDINKDPGAEEKFKQISEAYDVLSDPDQRKRYDAFGDDFRRVPPDVDPEAWARAQRAGGGRGAPGGWWTGQDGSAATGNRGGWSGSAGWGDGAGDVDLEDLLGGMFGGRGRRQWGPIPGADQEVELELTVPEAYNGGQRRLTISGPDGERTVEVSIPAGVTDGQRIRLAGQGGQGSGDAPAGDLYMVVKLLPDKRYRAEGRDIYVDLPVSASEAALGARVALETPGGEVKLRVPGGTSSGKRLRLKGRGLPSKRTPGDLYAEIRIVMPDKLSDEEQQLYEQLAAVTTFDPRRQR</sequence>
<feature type="region of interest" description="Disordered" evidence="1">
    <location>
        <begin position="84"/>
        <end position="106"/>
    </location>
</feature>
<dbReference type="PRINTS" id="PR00625">
    <property type="entry name" value="JDOMAIN"/>
</dbReference>
<dbReference type="Gene3D" id="2.60.260.20">
    <property type="entry name" value="Urease metallochaperone UreE, N-terminal domain"/>
    <property type="match status" value="2"/>
</dbReference>
<dbReference type="InterPro" id="IPR036869">
    <property type="entry name" value="J_dom_sf"/>
</dbReference>
<evidence type="ECO:0000313" key="4">
    <source>
        <dbReference type="Proteomes" id="UP000292346"/>
    </source>
</evidence>
<dbReference type="SUPFAM" id="SSF46565">
    <property type="entry name" value="Chaperone J-domain"/>
    <property type="match status" value="1"/>
</dbReference>
<dbReference type="PANTHER" id="PTHR43096:SF10">
    <property type="entry name" value="CHAPERONE PROTEIN DNAJ A6, CHLOROPLASTIC"/>
    <property type="match status" value="1"/>
</dbReference>
<feature type="domain" description="J" evidence="2">
    <location>
        <begin position="3"/>
        <end position="67"/>
    </location>
</feature>
<organism evidence="3 4">
    <name type="scientific">Kribbella soli</name>
    <dbReference type="NCBI Taxonomy" id="1124743"/>
    <lineage>
        <taxon>Bacteria</taxon>
        <taxon>Bacillati</taxon>
        <taxon>Actinomycetota</taxon>
        <taxon>Actinomycetes</taxon>
        <taxon>Propionibacteriales</taxon>
        <taxon>Kribbellaceae</taxon>
        <taxon>Kribbella</taxon>
    </lineage>
</organism>
<dbReference type="Gene3D" id="1.10.287.110">
    <property type="entry name" value="DnaJ domain"/>
    <property type="match status" value="1"/>
</dbReference>
<reference evidence="3 4" key="1">
    <citation type="submission" date="2019-02" db="EMBL/GenBank/DDBJ databases">
        <title>Kribbella capetownensis sp. nov. and Kribbella speibonae sp. nov., isolated from soil.</title>
        <authorList>
            <person name="Curtis S.M."/>
            <person name="Norton I."/>
            <person name="Everest G.J."/>
            <person name="Meyers P.R."/>
        </authorList>
    </citation>
    <scope>NUCLEOTIDE SEQUENCE [LARGE SCALE GENOMIC DNA]</scope>
    <source>
        <strain evidence="3 4">KCTC 29219</strain>
    </source>
</reference>
<keyword evidence="4" id="KW-1185">Reference proteome</keyword>
<dbReference type="OrthoDB" id="9779889at2"/>
<dbReference type="AlphaFoldDB" id="A0A4R0GUS4"/>
<dbReference type="InterPro" id="IPR001623">
    <property type="entry name" value="DnaJ_domain"/>
</dbReference>
<dbReference type="SUPFAM" id="SSF49493">
    <property type="entry name" value="HSP40/DnaJ peptide-binding domain"/>
    <property type="match status" value="2"/>
</dbReference>
<dbReference type="RefSeq" id="WP_131347338.1">
    <property type="nucleotide sequence ID" value="NZ_SJJZ01000006.1"/>
</dbReference>
<dbReference type="GO" id="GO:0005737">
    <property type="term" value="C:cytoplasm"/>
    <property type="evidence" value="ECO:0007669"/>
    <property type="project" value="TreeGrafter"/>
</dbReference>
<dbReference type="Pfam" id="PF00226">
    <property type="entry name" value="DnaJ"/>
    <property type="match status" value="1"/>
</dbReference>
<dbReference type="EMBL" id="SJJZ01000006">
    <property type="protein sequence ID" value="TCC01521.1"/>
    <property type="molecule type" value="Genomic_DNA"/>
</dbReference>
<accession>A0A4R0GUS4</accession>
<dbReference type="GO" id="GO:0042026">
    <property type="term" value="P:protein refolding"/>
    <property type="evidence" value="ECO:0007669"/>
    <property type="project" value="TreeGrafter"/>
</dbReference>
<dbReference type="GO" id="GO:0051082">
    <property type="term" value="F:unfolded protein binding"/>
    <property type="evidence" value="ECO:0007669"/>
    <property type="project" value="InterPro"/>
</dbReference>
<evidence type="ECO:0000259" key="2">
    <source>
        <dbReference type="PROSITE" id="PS50076"/>
    </source>
</evidence>
<dbReference type="Proteomes" id="UP000292346">
    <property type="component" value="Unassembled WGS sequence"/>
</dbReference>
<dbReference type="InterPro" id="IPR018253">
    <property type="entry name" value="DnaJ_domain_CS"/>
</dbReference>
<protein>
    <submittedName>
        <fullName evidence="3">J domain-containing protein</fullName>
    </submittedName>
</protein>
<comment type="caution">
    <text evidence="3">The sequence shown here is derived from an EMBL/GenBank/DDBJ whole genome shotgun (WGS) entry which is preliminary data.</text>
</comment>
<dbReference type="PROSITE" id="PS50076">
    <property type="entry name" value="DNAJ_2"/>
    <property type="match status" value="1"/>
</dbReference>
<gene>
    <name evidence="3" type="ORF">E0H45_39100</name>
</gene>
<dbReference type="Pfam" id="PF01556">
    <property type="entry name" value="DnaJ_C"/>
    <property type="match status" value="1"/>
</dbReference>
<dbReference type="InterPro" id="IPR008971">
    <property type="entry name" value="HSP40/DnaJ_pept-bd"/>
</dbReference>
<feature type="compositionally biased region" description="Gly residues" evidence="1">
    <location>
        <begin position="88"/>
        <end position="99"/>
    </location>
</feature>